<keyword evidence="3" id="KW-1185">Reference proteome</keyword>
<evidence type="ECO:0000259" key="1">
    <source>
        <dbReference type="Pfam" id="PF14947"/>
    </source>
</evidence>
<evidence type="ECO:0000313" key="3">
    <source>
        <dbReference type="Proteomes" id="UP000554766"/>
    </source>
</evidence>
<proteinExistence type="predicted"/>
<dbReference type="EMBL" id="JAAVJF010000001">
    <property type="protein sequence ID" value="NYR14712.1"/>
    <property type="molecule type" value="Genomic_DNA"/>
</dbReference>
<reference evidence="2 3" key="1">
    <citation type="journal article" date="2020" name="Nat. Commun.">
        <title>The structures of two archaeal type IV pili illuminate evolutionary relationships.</title>
        <authorList>
            <person name="Wang F."/>
            <person name="Baquero D.P."/>
            <person name="Su Z."/>
            <person name="Beltran L.C."/>
            <person name="Prangishvili D."/>
            <person name="Krupovic M."/>
            <person name="Egelman E.H."/>
        </authorList>
    </citation>
    <scope>NUCLEOTIDE SEQUENCE [LARGE SCALE GENOMIC DNA]</scope>
    <source>
        <strain evidence="2 3">2GA</strain>
    </source>
</reference>
<gene>
    <name evidence="2" type="ORF">HC235_01765</name>
</gene>
<accession>A0A7L4P7C7</accession>
<dbReference type="Gene3D" id="1.10.10.10">
    <property type="entry name" value="Winged helix-like DNA-binding domain superfamily/Winged helix DNA-binding domain"/>
    <property type="match status" value="1"/>
</dbReference>
<dbReference type="OMA" id="LMERPMR"/>
<dbReference type="RefSeq" id="WP_011900251.1">
    <property type="nucleotide sequence ID" value="NZ_JAAVJF010000001.1"/>
</dbReference>
<evidence type="ECO:0000313" key="2">
    <source>
        <dbReference type="EMBL" id="NYR14712.1"/>
    </source>
</evidence>
<dbReference type="Proteomes" id="UP000554766">
    <property type="component" value="Unassembled WGS sequence"/>
</dbReference>
<sequence>MDKVDIDVVIRILSLLMERPMRKTELWRLSRLNYHSFQKYLQLLVAKGLVAERDGFYYLTERGAKETLSILEWLRRIFYFK</sequence>
<dbReference type="SUPFAM" id="SSF46785">
    <property type="entry name" value="Winged helix' DNA-binding domain"/>
    <property type="match status" value="1"/>
</dbReference>
<dbReference type="GeneID" id="5055799"/>
<comment type="caution">
    <text evidence="2">The sequence shown here is derived from an EMBL/GenBank/DDBJ whole genome shotgun (WGS) entry which is preliminary data.</text>
</comment>
<organism evidence="2 3">
    <name type="scientific">Pyrobaculum arsenaticum</name>
    <dbReference type="NCBI Taxonomy" id="121277"/>
    <lineage>
        <taxon>Archaea</taxon>
        <taxon>Thermoproteota</taxon>
        <taxon>Thermoprotei</taxon>
        <taxon>Thermoproteales</taxon>
        <taxon>Thermoproteaceae</taxon>
        <taxon>Pyrobaculum</taxon>
    </lineage>
</organism>
<dbReference type="Pfam" id="PF14947">
    <property type="entry name" value="HTH_45"/>
    <property type="match status" value="1"/>
</dbReference>
<dbReference type="InterPro" id="IPR036388">
    <property type="entry name" value="WH-like_DNA-bd_sf"/>
</dbReference>
<dbReference type="AlphaFoldDB" id="A0A7L4P7C7"/>
<dbReference type="InterPro" id="IPR038723">
    <property type="entry name" value="ArnR1-like_HTH"/>
</dbReference>
<dbReference type="InterPro" id="IPR036390">
    <property type="entry name" value="WH_DNA-bd_sf"/>
</dbReference>
<name>A0A7L4P7C7_9CREN</name>
<feature type="domain" description="ArnR1-like winged helix-turn-helix" evidence="1">
    <location>
        <begin position="6"/>
        <end position="74"/>
    </location>
</feature>
<protein>
    <recommendedName>
        <fullName evidence="1">ArnR1-like winged helix-turn-helix domain-containing protein</fullName>
    </recommendedName>
</protein>